<comment type="similarity">
    <text evidence="1">Belongs to the GDA1/CD39 NTPase family.</text>
</comment>
<dbReference type="InterPro" id="IPR000407">
    <property type="entry name" value="GDA1_CD39_NTPase"/>
</dbReference>
<accession>A0A8D0K9W2</accession>
<dbReference type="PANTHER" id="PTHR11782">
    <property type="entry name" value="ADENOSINE/GUANOSINE DIPHOSPHATASE"/>
    <property type="match status" value="1"/>
</dbReference>
<dbReference type="GO" id="GO:0016787">
    <property type="term" value="F:hydrolase activity"/>
    <property type="evidence" value="ECO:0007669"/>
    <property type="project" value="UniProtKB-KW"/>
</dbReference>
<keyword evidence="4" id="KW-0812">Transmembrane</keyword>
<dbReference type="Pfam" id="PF01150">
    <property type="entry name" value="GDA1_CD39"/>
    <property type="match status" value="1"/>
</dbReference>
<protein>
    <submittedName>
        <fullName evidence="5">Ectonucleoside triphosphate diphosphohydrolase 4</fullName>
    </submittedName>
</protein>
<sequence length="285" mass="32137">MGRIGISCLFPASWHFSISPVGCPRILNTNLRQIIVVSILAAAVSLLYFSVVIIRNKYGRLSRDKKFQKYLARVTDIEATDTNNPNVNYGIVVDCGSSGSRIFVYCWPRHNGNPHDLLDIRQMRDKNRKPVVMKIKPGISEFATSPEKVSDYISPLLNFAAEHVPRAKHKETPLYILCTAGMRILPESQQKAILEDLLTDIPVHFDFLFSDSHAEVISGKQETSITKKVPLHNASGHPRDQFLCAHKCEWTGPQRRPQSQVCMLGLALILSLDDLSILKMMMRQL</sequence>
<keyword evidence="2" id="KW-0378">Hydrolase</keyword>
<dbReference type="Proteomes" id="UP000694726">
    <property type="component" value="Unplaced"/>
</dbReference>
<dbReference type="PANTHER" id="PTHR11782:SF29">
    <property type="entry name" value="ECTONUCLEOSIDE TRIPHOSPHATE DIPHOSPHOHYDROLASE 4"/>
    <property type="match status" value="1"/>
</dbReference>
<organism evidence="5 7">
    <name type="scientific">Sus scrofa</name>
    <name type="common">Pig</name>
    <dbReference type="NCBI Taxonomy" id="9823"/>
    <lineage>
        <taxon>Eukaryota</taxon>
        <taxon>Metazoa</taxon>
        <taxon>Chordata</taxon>
        <taxon>Craniata</taxon>
        <taxon>Vertebrata</taxon>
        <taxon>Euteleostomi</taxon>
        <taxon>Mammalia</taxon>
        <taxon>Eutheria</taxon>
        <taxon>Laurasiatheria</taxon>
        <taxon>Artiodactyla</taxon>
        <taxon>Suina</taxon>
        <taxon>Suidae</taxon>
        <taxon>Sus</taxon>
    </lineage>
</organism>
<evidence type="ECO:0000256" key="2">
    <source>
        <dbReference type="ARBA" id="ARBA00022801"/>
    </source>
</evidence>
<keyword evidence="4" id="KW-1133">Transmembrane helix</keyword>
<dbReference type="Ensembl" id="ENSSSCT00030081355.1">
    <property type="protein sequence ID" value="ENSSSCP00030037317.1"/>
    <property type="gene ID" value="ENSSSCG00030058176.1"/>
</dbReference>
<dbReference type="Proteomes" id="UP000694570">
    <property type="component" value="Unplaced"/>
</dbReference>
<dbReference type="Ensembl" id="ENSSSCT00015091923.1">
    <property type="protein sequence ID" value="ENSSSCP00015037606.1"/>
    <property type="gene ID" value="ENSSSCG00015068062.1"/>
</dbReference>
<proteinExistence type="inferred from homology"/>
<gene>
    <name evidence="6" type="primary">ENTPD4</name>
</gene>
<evidence type="ECO:0000256" key="3">
    <source>
        <dbReference type="PIRSR" id="PIRSR600407-1"/>
    </source>
</evidence>
<feature type="transmembrane region" description="Helical" evidence="4">
    <location>
        <begin position="34"/>
        <end position="54"/>
    </location>
</feature>
<reference evidence="5" key="1">
    <citation type="submission" date="2025-05" db="UniProtKB">
        <authorList>
            <consortium name="Ensembl"/>
        </authorList>
    </citation>
    <scope>IDENTIFICATION</scope>
</reference>
<dbReference type="FunFam" id="3.30.420.40:FF:000057">
    <property type="entry name" value="Ectonucleoside triphosphate diphosphohydrolase 4"/>
    <property type="match status" value="1"/>
</dbReference>
<dbReference type="Gene3D" id="3.30.420.40">
    <property type="match status" value="1"/>
</dbReference>
<feature type="active site" description="Proton acceptor" evidence="3">
    <location>
        <position position="222"/>
    </location>
</feature>
<evidence type="ECO:0000313" key="5">
    <source>
        <dbReference type="Ensembl" id="ENSSSCP00015037606.1"/>
    </source>
</evidence>
<keyword evidence="4" id="KW-0472">Membrane</keyword>
<evidence type="ECO:0000256" key="4">
    <source>
        <dbReference type="SAM" id="Phobius"/>
    </source>
</evidence>
<evidence type="ECO:0000313" key="7">
    <source>
        <dbReference type="Proteomes" id="UP000694726"/>
    </source>
</evidence>
<dbReference type="AlphaFoldDB" id="A0A8D0K9W2"/>
<evidence type="ECO:0000256" key="1">
    <source>
        <dbReference type="ARBA" id="ARBA00009283"/>
    </source>
</evidence>
<name>A0A8D0K9W2_PIG</name>
<evidence type="ECO:0000313" key="6">
    <source>
        <dbReference type="Ensembl" id="ENSSSCP00030037317.1"/>
    </source>
</evidence>